<dbReference type="GO" id="GO:0032259">
    <property type="term" value="P:methylation"/>
    <property type="evidence" value="ECO:0007669"/>
    <property type="project" value="UniProtKB-KW"/>
</dbReference>
<accession>A0A3R9M7C3</accession>
<proteinExistence type="predicted"/>
<dbReference type="Proteomes" id="UP000270291">
    <property type="component" value="Unassembled WGS sequence"/>
</dbReference>
<dbReference type="InterPro" id="IPR029063">
    <property type="entry name" value="SAM-dependent_MTases_sf"/>
</dbReference>
<organism evidence="1 2">
    <name type="scientific">Hymenobacter perfusus</name>
    <dbReference type="NCBI Taxonomy" id="1236770"/>
    <lineage>
        <taxon>Bacteria</taxon>
        <taxon>Pseudomonadati</taxon>
        <taxon>Bacteroidota</taxon>
        <taxon>Cytophagia</taxon>
        <taxon>Cytophagales</taxon>
        <taxon>Hymenobacteraceae</taxon>
        <taxon>Hymenobacter</taxon>
    </lineage>
</organism>
<dbReference type="EMBL" id="RWIU01000010">
    <property type="protein sequence ID" value="RSK38961.1"/>
    <property type="molecule type" value="Genomic_DNA"/>
</dbReference>
<gene>
    <name evidence="1" type="ORF">EI293_20790</name>
</gene>
<keyword evidence="1" id="KW-0489">Methyltransferase</keyword>
<protein>
    <submittedName>
        <fullName evidence="1">Class I SAM-dependent methyltransferase</fullName>
    </submittedName>
</protein>
<name>A0A3R9M7C3_9BACT</name>
<dbReference type="Pfam" id="PF13578">
    <property type="entry name" value="Methyltransf_24"/>
    <property type="match status" value="1"/>
</dbReference>
<keyword evidence="2" id="KW-1185">Reference proteome</keyword>
<dbReference type="AlphaFoldDB" id="A0A3R9M7C3"/>
<sequence length="302" mass="34128">MFSQKPLMKRLKALIDSLKRAFNAPSPSSTIGDRDGALLRVERKLDLLSQQLIQLGLEPLANQTDEPTEDQRSKLVPGRIPVIDQKLENQFLQLESLFSIYNSLPNLKLLPPTRGWAGSPDFLAKIIEVILKQKPAFVLEASSGVSTVVIALALKLNNCGKVVSLDHEDHYAAKTRENVKVNEAESNSIVQHCPLKEYTVGEQSWKWYDIEEVDLTRKIDILVIDGPPRTTQFLARYPAVPLLHEYFADKALVLLDDANRDDEVIIVGKWIAFLEAINYKVEVHMFNHFEKGMVMLEVCRVA</sequence>
<keyword evidence="1" id="KW-0808">Transferase</keyword>
<evidence type="ECO:0000313" key="1">
    <source>
        <dbReference type="EMBL" id="RSK38961.1"/>
    </source>
</evidence>
<dbReference type="GO" id="GO:0008168">
    <property type="term" value="F:methyltransferase activity"/>
    <property type="evidence" value="ECO:0007669"/>
    <property type="project" value="UniProtKB-KW"/>
</dbReference>
<comment type="caution">
    <text evidence="1">The sequence shown here is derived from an EMBL/GenBank/DDBJ whole genome shotgun (WGS) entry which is preliminary data.</text>
</comment>
<reference evidence="1 2" key="1">
    <citation type="submission" date="2018-12" db="EMBL/GenBank/DDBJ databases">
        <authorList>
            <person name="Feng G."/>
            <person name="Zhu H."/>
        </authorList>
    </citation>
    <scope>NUCLEOTIDE SEQUENCE [LARGE SCALE GENOMIC DNA]</scope>
    <source>
        <strain evidence="1 2">LMG 26000</strain>
    </source>
</reference>
<dbReference type="Gene3D" id="3.40.50.150">
    <property type="entry name" value="Vaccinia Virus protein VP39"/>
    <property type="match status" value="1"/>
</dbReference>
<evidence type="ECO:0000313" key="2">
    <source>
        <dbReference type="Proteomes" id="UP000270291"/>
    </source>
</evidence>
<dbReference type="OrthoDB" id="9795498at2"/>
<dbReference type="SUPFAM" id="SSF53335">
    <property type="entry name" value="S-adenosyl-L-methionine-dependent methyltransferases"/>
    <property type="match status" value="1"/>
</dbReference>